<evidence type="ECO:0000256" key="2">
    <source>
        <dbReference type="ARBA" id="ARBA00023157"/>
    </source>
</evidence>
<feature type="non-terminal residue" evidence="4">
    <location>
        <position position="1"/>
    </location>
</feature>
<organism evidence="4">
    <name type="scientific">marine sediment metagenome</name>
    <dbReference type="NCBI Taxonomy" id="412755"/>
    <lineage>
        <taxon>unclassified sequences</taxon>
        <taxon>metagenomes</taxon>
        <taxon>ecological metagenomes</taxon>
    </lineage>
</organism>
<evidence type="ECO:0000259" key="3">
    <source>
        <dbReference type="SMART" id="SM00560"/>
    </source>
</evidence>
<evidence type="ECO:0000256" key="1">
    <source>
        <dbReference type="ARBA" id="ARBA00022729"/>
    </source>
</evidence>
<dbReference type="SMART" id="SM00560">
    <property type="entry name" value="LamGL"/>
    <property type="match status" value="1"/>
</dbReference>
<dbReference type="EMBL" id="LAZR01066638">
    <property type="protein sequence ID" value="KKK53171.1"/>
    <property type="molecule type" value="Genomic_DNA"/>
</dbReference>
<comment type="caution">
    <text evidence="4">The sequence shown here is derived from an EMBL/GenBank/DDBJ whole genome shotgun (WGS) entry which is preliminary data.</text>
</comment>
<gene>
    <name evidence="4" type="ORF">LCGC14_3097460</name>
</gene>
<protein>
    <recommendedName>
        <fullName evidence="3">LamG-like jellyroll fold domain-containing protein</fullName>
    </recommendedName>
</protein>
<dbReference type="InterPro" id="IPR006558">
    <property type="entry name" value="LamG-like"/>
</dbReference>
<dbReference type="InterPro" id="IPR013320">
    <property type="entry name" value="ConA-like_dom_sf"/>
</dbReference>
<keyword evidence="2" id="KW-1015">Disulfide bond</keyword>
<proteinExistence type="predicted"/>
<dbReference type="AlphaFoldDB" id="A0A0F8YYW5"/>
<name>A0A0F8YYW5_9ZZZZ</name>
<keyword evidence="1" id="KW-0732">Signal</keyword>
<evidence type="ECO:0000313" key="4">
    <source>
        <dbReference type="EMBL" id="KKK53171.1"/>
    </source>
</evidence>
<feature type="domain" description="LamG-like jellyroll fold" evidence="3">
    <location>
        <begin position="105"/>
        <end position="232"/>
    </location>
</feature>
<accession>A0A0F8YYW5</accession>
<reference evidence="4" key="1">
    <citation type="journal article" date="2015" name="Nature">
        <title>Complex archaea that bridge the gap between prokaryotes and eukaryotes.</title>
        <authorList>
            <person name="Spang A."/>
            <person name="Saw J.H."/>
            <person name="Jorgensen S.L."/>
            <person name="Zaremba-Niedzwiedzka K."/>
            <person name="Martijn J."/>
            <person name="Lind A.E."/>
            <person name="van Eijk R."/>
            <person name="Schleper C."/>
            <person name="Guy L."/>
            <person name="Ettema T.J."/>
        </authorList>
    </citation>
    <scope>NUCLEOTIDE SEQUENCE</scope>
</reference>
<dbReference type="SUPFAM" id="SSF49899">
    <property type="entry name" value="Concanavalin A-like lectins/glucanases"/>
    <property type="match status" value="1"/>
</dbReference>
<dbReference type="Gene3D" id="2.60.120.200">
    <property type="match status" value="1"/>
</dbReference>
<sequence length="243" mass="26685">PEPIRLSSFADTGVQIGTAYTYVVRSVSRRGVESEPTAPIEAVARIVMEPIFTPIFDGQIRGQFYGGQEVPGKQHGAARMADGTLDLSDGGHVTFEHDDRFDLTQPISVECWVRFDKQGAMPVLVGCGHWRQAGWFLQQIGDGWRWHVGGLDCDGGKVEPNRWIHLAAVSDGSTLRLYQDGKLVGEQTGSINTTVWPGQLHVGQYSGTPAPEYQVTGQMKDVKLYHRPLEAAEVAQAAKTRPE</sequence>
<dbReference type="Pfam" id="PF13385">
    <property type="entry name" value="Laminin_G_3"/>
    <property type="match status" value="1"/>
</dbReference>